<dbReference type="InterPro" id="IPR000209">
    <property type="entry name" value="Peptidase_S8/S53_dom"/>
</dbReference>
<evidence type="ECO:0000256" key="1">
    <source>
        <dbReference type="ARBA" id="ARBA00022670"/>
    </source>
</evidence>
<reference evidence="13" key="1">
    <citation type="journal article" date="2011" name="Genome Biol.">
        <title>Comparative genomics of the social amoebae Dictyostelium discoideum and Dictyostelium purpureum.</title>
        <authorList>
            <consortium name="US DOE Joint Genome Institute (JGI-PGF)"/>
            <person name="Sucgang R."/>
            <person name="Kuo A."/>
            <person name="Tian X."/>
            <person name="Salerno W."/>
            <person name="Parikh A."/>
            <person name="Feasley C.L."/>
            <person name="Dalin E."/>
            <person name="Tu H."/>
            <person name="Huang E."/>
            <person name="Barry K."/>
            <person name="Lindquist E."/>
            <person name="Shapiro H."/>
            <person name="Bruce D."/>
            <person name="Schmutz J."/>
            <person name="Salamov A."/>
            <person name="Fey P."/>
            <person name="Gaudet P."/>
            <person name="Anjard C."/>
            <person name="Babu M.M."/>
            <person name="Basu S."/>
            <person name="Bushmanova Y."/>
            <person name="van der Wel H."/>
            <person name="Katoh-Kurasawa M."/>
            <person name="Dinh C."/>
            <person name="Coutinho P.M."/>
            <person name="Saito T."/>
            <person name="Elias M."/>
            <person name="Schaap P."/>
            <person name="Kay R.R."/>
            <person name="Henrissat B."/>
            <person name="Eichinger L."/>
            <person name="Rivero F."/>
            <person name="Putnam N.H."/>
            <person name="West C.M."/>
            <person name="Loomis W.F."/>
            <person name="Chisholm R.L."/>
            <person name="Shaulsky G."/>
            <person name="Strassmann J.E."/>
            <person name="Queller D.C."/>
            <person name="Kuspa A."/>
            <person name="Grigoriev I.V."/>
        </authorList>
    </citation>
    <scope>NUCLEOTIDE SEQUENCE [LARGE SCALE GENOMIC DNA]</scope>
    <source>
        <strain evidence="13">QSDP1</strain>
    </source>
</reference>
<evidence type="ECO:0000256" key="8">
    <source>
        <dbReference type="ARBA" id="ARBA00023180"/>
    </source>
</evidence>
<proteinExistence type="predicted"/>
<feature type="active site" description="Charge relay system" evidence="9">
    <location>
        <position position="373"/>
    </location>
</feature>
<dbReference type="PROSITE" id="PS51695">
    <property type="entry name" value="SEDOLISIN"/>
    <property type="match status" value="1"/>
</dbReference>
<evidence type="ECO:0000313" key="13">
    <source>
        <dbReference type="Proteomes" id="UP000001064"/>
    </source>
</evidence>
<dbReference type="InterPro" id="IPR015366">
    <property type="entry name" value="S53_propep"/>
</dbReference>
<dbReference type="InParanoid" id="F0ZMP8"/>
<evidence type="ECO:0000256" key="3">
    <source>
        <dbReference type="ARBA" id="ARBA00022729"/>
    </source>
</evidence>
<feature type="binding site" evidence="9">
    <location>
        <position position="684"/>
    </location>
    <ligand>
        <name>Ca(2+)</name>
        <dbReference type="ChEBI" id="CHEBI:29108"/>
    </ligand>
</feature>
<feature type="domain" description="Peptidase S53" evidence="11">
    <location>
        <begin position="304"/>
        <end position="706"/>
    </location>
</feature>
<evidence type="ECO:0000256" key="7">
    <source>
        <dbReference type="ARBA" id="ARBA00023145"/>
    </source>
</evidence>
<keyword evidence="2 9" id="KW-0479">Metal-binding</keyword>
<dbReference type="GO" id="GO:0008240">
    <property type="term" value="F:tripeptidyl-peptidase activity"/>
    <property type="evidence" value="ECO:0000318"/>
    <property type="project" value="GO_Central"/>
</dbReference>
<evidence type="ECO:0000313" key="12">
    <source>
        <dbReference type="EMBL" id="EGC34780.1"/>
    </source>
</evidence>
<dbReference type="EMBL" id="GL871083">
    <property type="protein sequence ID" value="EGC34780.1"/>
    <property type="molecule type" value="Genomic_DNA"/>
</dbReference>
<feature type="chain" id="PRO_5003262604" description="Peptidase S53 domain-containing protein" evidence="10">
    <location>
        <begin position="19"/>
        <end position="706"/>
    </location>
</feature>
<dbReference type="Pfam" id="PF00082">
    <property type="entry name" value="Peptidase_S8"/>
    <property type="match status" value="1"/>
</dbReference>
<keyword evidence="8" id="KW-0325">Glycoprotein</keyword>
<feature type="active site" description="Charge relay system" evidence="9">
    <location>
        <position position="377"/>
    </location>
</feature>
<evidence type="ECO:0000256" key="2">
    <source>
        <dbReference type="ARBA" id="ARBA00022723"/>
    </source>
</evidence>
<keyword evidence="13" id="KW-1185">Reference proteome</keyword>
<dbReference type="MEROPS" id="S53.A02"/>
<dbReference type="GO" id="GO:0006508">
    <property type="term" value="P:proteolysis"/>
    <property type="evidence" value="ECO:0000318"/>
    <property type="project" value="GO_Central"/>
</dbReference>
<dbReference type="STRING" id="5786.F0ZMP8"/>
<dbReference type="SMART" id="SM00944">
    <property type="entry name" value="Pro-kuma_activ"/>
    <property type="match status" value="1"/>
</dbReference>
<dbReference type="PANTHER" id="PTHR14218">
    <property type="entry name" value="PROTEASE S8 TRIPEPTIDYL PEPTIDASE I CLN2"/>
    <property type="match status" value="1"/>
</dbReference>
<dbReference type="GO" id="GO:0046872">
    <property type="term" value="F:metal ion binding"/>
    <property type="evidence" value="ECO:0007669"/>
    <property type="project" value="UniProtKB-UniRule"/>
</dbReference>
<dbReference type="PANTHER" id="PTHR14218:SF7">
    <property type="entry name" value="DIPEPTIDYL AMINOPEPTIDASE"/>
    <property type="match status" value="1"/>
</dbReference>
<keyword evidence="6 9" id="KW-0106">Calcium</keyword>
<dbReference type="GeneID" id="10499140"/>
<dbReference type="KEGG" id="dpp:DICPUDRAFT_152956"/>
<dbReference type="InterPro" id="IPR030400">
    <property type="entry name" value="Sedolisin_dom"/>
</dbReference>
<dbReference type="Gene3D" id="3.40.50.200">
    <property type="entry name" value="Peptidase S8/S53 domain"/>
    <property type="match status" value="1"/>
</dbReference>
<feature type="signal peptide" evidence="10">
    <location>
        <begin position="1"/>
        <end position="18"/>
    </location>
</feature>
<dbReference type="OrthoDB" id="2919105at2759"/>
<feature type="binding site" evidence="9">
    <location>
        <position position="657"/>
    </location>
    <ligand>
        <name>Ca(2+)</name>
        <dbReference type="ChEBI" id="CHEBI:29108"/>
    </ligand>
</feature>
<organism evidence="12 13">
    <name type="scientific">Dictyostelium purpureum</name>
    <name type="common">Slime mold</name>
    <dbReference type="NCBI Taxonomy" id="5786"/>
    <lineage>
        <taxon>Eukaryota</taxon>
        <taxon>Amoebozoa</taxon>
        <taxon>Evosea</taxon>
        <taxon>Eumycetozoa</taxon>
        <taxon>Dictyostelia</taxon>
        <taxon>Dictyosteliales</taxon>
        <taxon>Dictyosteliaceae</taxon>
        <taxon>Dictyostelium</taxon>
    </lineage>
</organism>
<keyword evidence="5 9" id="KW-0720">Serine protease</keyword>
<dbReference type="eggNOG" id="ENOG502QR6D">
    <property type="taxonomic scope" value="Eukaryota"/>
</dbReference>
<dbReference type="CDD" id="cd04056">
    <property type="entry name" value="Peptidases_S53"/>
    <property type="match status" value="1"/>
</dbReference>
<keyword evidence="7" id="KW-0865">Zymogen</keyword>
<dbReference type="CDD" id="cd11377">
    <property type="entry name" value="Pro-peptidase_S53"/>
    <property type="match status" value="1"/>
</dbReference>
<dbReference type="SUPFAM" id="SSF54897">
    <property type="entry name" value="Protease propeptides/inhibitors"/>
    <property type="match status" value="1"/>
</dbReference>
<keyword evidence="4 9" id="KW-0378">Hydrolase</keyword>
<dbReference type="SUPFAM" id="SSF52743">
    <property type="entry name" value="Subtilisin-like"/>
    <property type="match status" value="1"/>
</dbReference>
<dbReference type="VEuPathDB" id="AmoebaDB:DICPUDRAFT_152956"/>
<evidence type="ECO:0000256" key="10">
    <source>
        <dbReference type="SAM" id="SignalP"/>
    </source>
</evidence>
<sequence>MKLLLALILILFVSFSFGKHYESSRWVRKIQSERIPNHASMTFNVYLKQQNAEVLEDTIKLISDPKSSQYGNYLSVNDITNIVAPSHETIKTVENWIKPHRPLKMEYGPNKDVVKVTMKKSSVEKLMNVKIDSYTHPNGKSILRSSEDPILNSKLKNHIDLITGISNFPMYKKDRSLKSFDENDYDLMTSSSSSSSDGFSDTGLRIISIKGTGEYMKVTYQPSCSPTCNNKYYPVTITTTTLNQVVNNSIVSEDIMPTCSIQNNLPVCIVNANSYLYQPQQVSILDTITRDTNVWPFNFVSTPIVVPQTIKDYYGIPNNYIVSNPNATQCVVEFEQQYYSPQDLTTFFNSMGLVNNATVNLIGYNDVSNPGVEASLDIQYMMGVAPGAETTFWSIYTNSSAEIDDILQWAIAIAGTENPPLVNSLSYGMTEFNVDKYLGNGYMARSEIEFQKVALRGITIVIASGDSGAGDLGGEPMSTDNCNTLHADWPSNSPYVTSVGSIYFTPYAVPICYEPTSAGGVNCQSNTIGEVGVSLDYGMLWSSGGGFSNFTTTAFYQEDFVSSYIEKLNELNVVPPSNIWNSKGRAYPDFSSVGHNLYVINGGEWLSVDGTSASAPIFAGMITILNDIRLNAGLPALGFINPLFYQIYREHPEAFYDVVVGNNRCGLSDFKPFCCDSGYTAVSGFDTVSGLGRPNMEVLMKLILNY</sequence>
<feature type="binding site" evidence="9">
    <location>
        <position position="686"/>
    </location>
    <ligand>
        <name>Ca(2+)</name>
        <dbReference type="ChEBI" id="CHEBI:29108"/>
    </ligand>
</feature>
<dbReference type="InterPro" id="IPR050819">
    <property type="entry name" value="Tripeptidyl-peptidase_I"/>
</dbReference>
<keyword evidence="1 9" id="KW-0645">Protease</keyword>
<evidence type="ECO:0000256" key="9">
    <source>
        <dbReference type="PROSITE-ProRule" id="PRU01032"/>
    </source>
</evidence>
<evidence type="ECO:0000256" key="4">
    <source>
        <dbReference type="ARBA" id="ARBA00022801"/>
    </source>
</evidence>
<dbReference type="AlphaFoldDB" id="F0ZMP8"/>
<keyword evidence="3 10" id="KW-0732">Signal</keyword>
<gene>
    <name evidence="12" type="ORF">DICPUDRAFT_152956</name>
</gene>
<feature type="binding site" evidence="9">
    <location>
        <position position="658"/>
    </location>
    <ligand>
        <name>Ca(2+)</name>
        <dbReference type="ChEBI" id="CHEBI:29108"/>
    </ligand>
</feature>
<dbReference type="RefSeq" id="XP_003288695.1">
    <property type="nucleotide sequence ID" value="XM_003288647.1"/>
</dbReference>
<comment type="cofactor">
    <cofactor evidence="9">
        <name>Ca(2+)</name>
        <dbReference type="ChEBI" id="CHEBI:29108"/>
    </cofactor>
    <text evidence="9">Binds 1 Ca(2+) ion per subunit.</text>
</comment>
<dbReference type="Proteomes" id="UP000001064">
    <property type="component" value="Unassembled WGS sequence"/>
</dbReference>
<dbReference type="GO" id="GO:0004252">
    <property type="term" value="F:serine-type endopeptidase activity"/>
    <property type="evidence" value="ECO:0007669"/>
    <property type="project" value="UniProtKB-UniRule"/>
</dbReference>
<dbReference type="InterPro" id="IPR023828">
    <property type="entry name" value="Peptidase_S8_Ser-AS"/>
</dbReference>
<name>F0ZMP8_DICPU</name>
<dbReference type="InterPro" id="IPR036852">
    <property type="entry name" value="Peptidase_S8/S53_dom_sf"/>
</dbReference>
<evidence type="ECO:0000256" key="5">
    <source>
        <dbReference type="ARBA" id="ARBA00022825"/>
    </source>
</evidence>
<protein>
    <recommendedName>
        <fullName evidence="11">Peptidase S53 domain-containing protein</fullName>
    </recommendedName>
</protein>
<dbReference type="GO" id="GO:0004175">
    <property type="term" value="F:endopeptidase activity"/>
    <property type="evidence" value="ECO:0000318"/>
    <property type="project" value="GO_Central"/>
</dbReference>
<feature type="active site" description="Charge relay system" evidence="9">
    <location>
        <position position="612"/>
    </location>
</feature>
<dbReference type="FunFam" id="3.40.50.200:FF:000047">
    <property type="entry name" value="Dipeptidyl aminopeptidase"/>
    <property type="match status" value="1"/>
</dbReference>
<dbReference type="OMA" id="GRPNMEV"/>
<dbReference type="PROSITE" id="PS00138">
    <property type="entry name" value="SUBTILASE_SER"/>
    <property type="match status" value="1"/>
</dbReference>
<dbReference type="Pfam" id="PF09286">
    <property type="entry name" value="Pro-kuma_activ"/>
    <property type="match status" value="1"/>
</dbReference>
<evidence type="ECO:0000256" key="6">
    <source>
        <dbReference type="ARBA" id="ARBA00022837"/>
    </source>
</evidence>
<accession>F0ZMP8</accession>
<evidence type="ECO:0000259" key="11">
    <source>
        <dbReference type="PROSITE" id="PS51695"/>
    </source>
</evidence>